<proteinExistence type="predicted"/>
<dbReference type="AlphaFoldDB" id="A0A364JUV1"/>
<dbReference type="EMBL" id="QLMK01000007">
    <property type="protein sequence ID" value="RAK28104.1"/>
    <property type="molecule type" value="Genomic_DNA"/>
</dbReference>
<gene>
    <name evidence="1" type="ORF">C7374_1073</name>
</gene>
<organism evidence="1 2">
    <name type="scientific">Falsochrobactrum ovis</name>
    <dbReference type="NCBI Taxonomy" id="1293442"/>
    <lineage>
        <taxon>Bacteria</taxon>
        <taxon>Pseudomonadati</taxon>
        <taxon>Pseudomonadota</taxon>
        <taxon>Alphaproteobacteria</taxon>
        <taxon>Hyphomicrobiales</taxon>
        <taxon>Brucellaceae</taxon>
        <taxon>Falsochrobactrum</taxon>
    </lineage>
</organism>
<keyword evidence="2" id="KW-1185">Reference proteome</keyword>
<evidence type="ECO:0000313" key="1">
    <source>
        <dbReference type="EMBL" id="RAK28104.1"/>
    </source>
</evidence>
<dbReference type="Proteomes" id="UP000249453">
    <property type="component" value="Unassembled WGS sequence"/>
</dbReference>
<name>A0A364JUV1_9HYPH</name>
<evidence type="ECO:0000313" key="2">
    <source>
        <dbReference type="Proteomes" id="UP000249453"/>
    </source>
</evidence>
<protein>
    <submittedName>
        <fullName evidence="1">Uncharacterized protein</fullName>
    </submittedName>
</protein>
<accession>A0A364JUV1</accession>
<comment type="caution">
    <text evidence="1">The sequence shown here is derived from an EMBL/GenBank/DDBJ whole genome shotgun (WGS) entry which is preliminary data.</text>
</comment>
<reference evidence="1 2" key="1">
    <citation type="submission" date="2018-06" db="EMBL/GenBank/DDBJ databases">
        <title>Genomic Encyclopedia of Type Strains, Phase IV (KMG-IV): sequencing the most valuable type-strain genomes for metagenomic binning, comparative biology and taxonomic classification.</title>
        <authorList>
            <person name="Goeker M."/>
        </authorList>
    </citation>
    <scope>NUCLEOTIDE SEQUENCE [LARGE SCALE GENOMIC DNA]</scope>
    <source>
        <strain evidence="1 2">DSM 26720</strain>
    </source>
</reference>
<sequence length="62" mass="6608">MSKTDAYPAAVYKGFAQVYQRCADVRVNGIEICAQLLMASALLDLGSLFAFVAPSLSHLLAS</sequence>